<protein>
    <submittedName>
        <fullName evidence="4">SPOR domain-containing protein</fullName>
    </submittedName>
</protein>
<dbReference type="InterPro" id="IPR007730">
    <property type="entry name" value="SPOR-like_dom"/>
</dbReference>
<dbReference type="Proteomes" id="UP001597120">
    <property type="component" value="Unassembled WGS sequence"/>
</dbReference>
<feature type="transmembrane region" description="Helical" evidence="2">
    <location>
        <begin position="136"/>
        <end position="161"/>
    </location>
</feature>
<dbReference type="InterPro" id="IPR036680">
    <property type="entry name" value="SPOR-like_sf"/>
</dbReference>
<evidence type="ECO:0000256" key="2">
    <source>
        <dbReference type="SAM" id="Phobius"/>
    </source>
</evidence>
<evidence type="ECO:0000259" key="3">
    <source>
        <dbReference type="Pfam" id="PF05036"/>
    </source>
</evidence>
<dbReference type="SUPFAM" id="SSF110997">
    <property type="entry name" value="Sporulation related repeat"/>
    <property type="match status" value="1"/>
</dbReference>
<gene>
    <name evidence="4" type="ORF">ACFQ03_18980</name>
</gene>
<keyword evidence="2" id="KW-0472">Membrane</keyword>
<keyword evidence="2" id="KW-0812">Transmembrane</keyword>
<sequence length="425" mass="46785">MNKARITYRLDNESNRRGERQRQSEPPAVIPLHQEEYQVVEESPSRLNQYTSDFGTWKSPFDEETERIERMIRETNERNHPKVNRAPDYNVPHTPIIEEEQTDHPQERWNGAYIPPYEEQPVVTTTRYVRYSKPPWVKIISSVAAAVATGVLLGFFVLSMFDKPVVPTEPGTKGQAEQGPPAAAAANGPEAADPAGAAGQAENGSLEAAVQTTAGGADVNIAAKTYSVLQNGIFSSAEGAQTAQEDLRSKGLAGVTEQTDKHYVYAGIAADRNDALNLGKELQGRQIEIYVKNYSLPALTKVNWPGSIEGLENYLALSDQMVQIISGMTAVHLEEESPTPMDSNSLQSLKERHEGWSGAASTVAKEASEEVKPILQKLDQAMNTALQSIDQYTKNPSTSMLWEAQTSLMNFVLTEKQLLETIAVK</sequence>
<name>A0ABW3DD11_9BACL</name>
<evidence type="ECO:0000313" key="4">
    <source>
        <dbReference type="EMBL" id="MFD0871231.1"/>
    </source>
</evidence>
<keyword evidence="5" id="KW-1185">Reference proteome</keyword>
<evidence type="ECO:0000256" key="1">
    <source>
        <dbReference type="SAM" id="MobiDB-lite"/>
    </source>
</evidence>
<accession>A0ABW3DD11</accession>
<dbReference type="EMBL" id="JBHTIU010000074">
    <property type="protein sequence ID" value="MFD0871231.1"/>
    <property type="molecule type" value="Genomic_DNA"/>
</dbReference>
<feature type="region of interest" description="Disordered" evidence="1">
    <location>
        <begin position="168"/>
        <end position="204"/>
    </location>
</feature>
<dbReference type="RefSeq" id="WP_379290157.1">
    <property type="nucleotide sequence ID" value="NZ_JBHTIU010000074.1"/>
</dbReference>
<comment type="caution">
    <text evidence="4">The sequence shown here is derived from an EMBL/GenBank/DDBJ whole genome shotgun (WGS) entry which is preliminary data.</text>
</comment>
<feature type="compositionally biased region" description="Low complexity" evidence="1">
    <location>
        <begin position="174"/>
        <end position="202"/>
    </location>
</feature>
<dbReference type="Pfam" id="PF05036">
    <property type="entry name" value="SPOR"/>
    <property type="match status" value="1"/>
</dbReference>
<organism evidence="4 5">
    <name type="scientific">Paenibacillus residui</name>
    <dbReference type="NCBI Taxonomy" id="629724"/>
    <lineage>
        <taxon>Bacteria</taxon>
        <taxon>Bacillati</taxon>
        <taxon>Bacillota</taxon>
        <taxon>Bacilli</taxon>
        <taxon>Bacillales</taxon>
        <taxon>Paenibacillaceae</taxon>
        <taxon>Paenibacillus</taxon>
    </lineage>
</organism>
<evidence type="ECO:0000313" key="5">
    <source>
        <dbReference type="Proteomes" id="UP001597120"/>
    </source>
</evidence>
<reference evidence="5" key="1">
    <citation type="journal article" date="2019" name="Int. J. Syst. Evol. Microbiol.">
        <title>The Global Catalogue of Microorganisms (GCM) 10K type strain sequencing project: providing services to taxonomists for standard genome sequencing and annotation.</title>
        <authorList>
            <consortium name="The Broad Institute Genomics Platform"/>
            <consortium name="The Broad Institute Genome Sequencing Center for Infectious Disease"/>
            <person name="Wu L."/>
            <person name="Ma J."/>
        </authorList>
    </citation>
    <scope>NUCLEOTIDE SEQUENCE [LARGE SCALE GENOMIC DNA]</scope>
    <source>
        <strain evidence="5">CCUG 57263</strain>
    </source>
</reference>
<feature type="domain" description="SPOR" evidence="3">
    <location>
        <begin position="228"/>
        <end position="283"/>
    </location>
</feature>
<feature type="region of interest" description="Disordered" evidence="1">
    <location>
        <begin position="1"/>
        <end position="29"/>
    </location>
</feature>
<keyword evidence="2" id="KW-1133">Transmembrane helix</keyword>
<feature type="compositionally biased region" description="Basic and acidic residues" evidence="1">
    <location>
        <begin position="8"/>
        <end position="23"/>
    </location>
</feature>
<proteinExistence type="predicted"/>